<evidence type="ECO:0000313" key="9">
    <source>
        <dbReference type="EMBL" id="RGK78096.1"/>
    </source>
</evidence>
<dbReference type="PANTHER" id="PTHR31885">
    <property type="entry name" value="GH04784P"/>
    <property type="match status" value="1"/>
</dbReference>
<feature type="transmembrane region" description="Helical" evidence="6">
    <location>
        <begin position="134"/>
        <end position="157"/>
    </location>
</feature>
<evidence type="ECO:0000313" key="31">
    <source>
        <dbReference type="Proteomes" id="UP000285652"/>
    </source>
</evidence>
<dbReference type="GeneID" id="92863768"/>
<evidence type="ECO:0000313" key="14">
    <source>
        <dbReference type="EMBL" id="RGZ99591.1"/>
    </source>
</evidence>
<evidence type="ECO:0000313" key="25">
    <source>
        <dbReference type="Proteomes" id="UP000266376"/>
    </source>
</evidence>
<evidence type="ECO:0000313" key="26">
    <source>
        <dbReference type="Proteomes" id="UP000283652"/>
    </source>
</evidence>
<evidence type="ECO:0000313" key="23">
    <source>
        <dbReference type="Proteomes" id="UP000261208"/>
    </source>
</evidence>
<dbReference type="EMBL" id="QSGQ01000004">
    <property type="protein sequence ID" value="RHB40066.1"/>
    <property type="molecule type" value="Genomic_DNA"/>
</dbReference>
<evidence type="ECO:0000313" key="16">
    <source>
        <dbReference type="EMBL" id="RHB40066.1"/>
    </source>
</evidence>
<evidence type="ECO:0000313" key="29">
    <source>
        <dbReference type="Proteomes" id="UP000284962"/>
    </source>
</evidence>
<proteinExistence type="inferred from homology"/>
<keyword evidence="4 6" id="KW-1133">Transmembrane helix</keyword>
<dbReference type="EMBL" id="QRHN01000011">
    <property type="protein sequence ID" value="RHF78391.1"/>
    <property type="molecule type" value="Genomic_DNA"/>
</dbReference>
<dbReference type="Proteomes" id="UP000261324">
    <property type="component" value="Unassembled WGS sequence"/>
</dbReference>
<evidence type="ECO:0000313" key="28">
    <source>
        <dbReference type="Proteomes" id="UP000284883"/>
    </source>
</evidence>
<dbReference type="EMBL" id="QRQQ01000001">
    <property type="protein sequence ID" value="RHN19374.1"/>
    <property type="molecule type" value="Genomic_DNA"/>
</dbReference>
<evidence type="ECO:0000256" key="1">
    <source>
        <dbReference type="ARBA" id="ARBA00004141"/>
    </source>
</evidence>
<dbReference type="Proteomes" id="UP000266376">
    <property type="component" value="Unassembled WGS sequence"/>
</dbReference>
<dbReference type="Proteomes" id="UP000285666">
    <property type="component" value="Unassembled WGS sequence"/>
</dbReference>
<gene>
    <name evidence="18" type="ORF">DW658_09280</name>
    <name evidence="17" type="ORF">DW860_09695</name>
    <name evidence="16" type="ORF">DW885_07780</name>
    <name evidence="15" type="ORF">DW924_12085</name>
    <name evidence="14" type="ORF">DW957_08440</name>
    <name evidence="13" type="ORF">DWV67_01950</name>
    <name evidence="12" type="ORF">DWY33_07265</name>
    <name evidence="19" type="ORF">DWZ24_02240</name>
    <name evidence="11" type="ORF">DXB12_12290</name>
    <name evidence="10" type="ORF">DXB36_03205</name>
    <name evidence="9" type="ORF">DXC93_15995</name>
    <name evidence="8" type="ORF">DXD10_09540</name>
    <name evidence="7" type="ORF">DXD84_04325</name>
</gene>
<evidence type="ECO:0000256" key="5">
    <source>
        <dbReference type="ARBA" id="ARBA00023136"/>
    </source>
</evidence>
<dbReference type="EMBL" id="QSFS01000014">
    <property type="protein sequence ID" value="RHA67500.1"/>
    <property type="molecule type" value="Genomic_DNA"/>
</dbReference>
<dbReference type="InterPro" id="IPR012506">
    <property type="entry name" value="TMEM86B-like"/>
</dbReference>
<feature type="transmembrane region" description="Helical" evidence="6">
    <location>
        <begin position="163"/>
        <end position="181"/>
    </location>
</feature>
<dbReference type="GO" id="GO:0016787">
    <property type="term" value="F:hydrolase activity"/>
    <property type="evidence" value="ECO:0007669"/>
    <property type="project" value="TreeGrafter"/>
</dbReference>
<evidence type="ECO:0000313" key="30">
    <source>
        <dbReference type="Proteomes" id="UP000285642"/>
    </source>
</evidence>
<keyword evidence="5 6" id="KW-0472">Membrane</keyword>
<dbReference type="Proteomes" id="UP000260841">
    <property type="component" value="Unassembled WGS sequence"/>
</dbReference>
<evidence type="ECO:0000256" key="2">
    <source>
        <dbReference type="ARBA" id="ARBA00007375"/>
    </source>
</evidence>
<evidence type="ECO:0000313" key="20">
    <source>
        <dbReference type="Proteomes" id="UP000260664"/>
    </source>
</evidence>
<dbReference type="GO" id="GO:0016020">
    <property type="term" value="C:membrane"/>
    <property type="evidence" value="ECO:0007669"/>
    <property type="project" value="UniProtKB-SubCell"/>
</dbReference>
<comment type="subcellular location">
    <subcellularLocation>
        <location evidence="1">Membrane</location>
        <topology evidence="1">Multi-pass membrane protein</topology>
    </subcellularLocation>
</comment>
<evidence type="ECO:0000313" key="7">
    <source>
        <dbReference type="EMBL" id="RGI85319.1"/>
    </source>
</evidence>
<dbReference type="Proteomes" id="UP000284962">
    <property type="component" value="Unassembled WGS sequence"/>
</dbReference>
<evidence type="ECO:0000256" key="3">
    <source>
        <dbReference type="ARBA" id="ARBA00022692"/>
    </source>
</evidence>
<dbReference type="Pfam" id="PF07947">
    <property type="entry name" value="YhhN"/>
    <property type="match status" value="1"/>
</dbReference>
<evidence type="ECO:0000256" key="6">
    <source>
        <dbReference type="SAM" id="Phobius"/>
    </source>
</evidence>
<dbReference type="PANTHER" id="PTHR31885:SF6">
    <property type="entry name" value="GH04784P"/>
    <property type="match status" value="1"/>
</dbReference>
<dbReference type="Proteomes" id="UP000285642">
    <property type="component" value="Unassembled WGS sequence"/>
</dbReference>
<feature type="transmembrane region" description="Helical" evidence="6">
    <location>
        <begin position="190"/>
        <end position="213"/>
    </location>
</feature>
<evidence type="ECO:0000313" key="24">
    <source>
        <dbReference type="Proteomes" id="UP000261324"/>
    </source>
</evidence>
<comment type="similarity">
    <text evidence="2">Belongs to the TMEM86 family.</text>
</comment>
<dbReference type="EMBL" id="QSQQ01000011">
    <property type="protein sequence ID" value="RGK47347.1"/>
    <property type="molecule type" value="Genomic_DNA"/>
</dbReference>
<evidence type="ECO:0000313" key="12">
    <source>
        <dbReference type="EMBL" id="RGR59086.1"/>
    </source>
</evidence>
<accession>A0A3E4F7P6</accession>
<name>A0A3E4F7P6_9FIRM</name>
<evidence type="ECO:0000313" key="27">
    <source>
        <dbReference type="Proteomes" id="UP000284742"/>
    </source>
</evidence>
<dbReference type="EMBL" id="QSVB01000002">
    <property type="protein sequence ID" value="RGN93336.1"/>
    <property type="molecule type" value="Genomic_DNA"/>
</dbReference>
<keyword evidence="3 6" id="KW-0812">Transmembrane</keyword>
<evidence type="ECO:0000313" key="13">
    <source>
        <dbReference type="EMBL" id="RGW55479.1"/>
    </source>
</evidence>
<evidence type="ECO:0000313" key="11">
    <source>
        <dbReference type="EMBL" id="RGO48501.1"/>
    </source>
</evidence>
<dbReference type="Proteomes" id="UP000283652">
    <property type="component" value="Unassembled WGS sequence"/>
</dbReference>
<sequence>MIHQIAATLLLMIVFGTLYGALRDRYPKGSLVFKASATCMAVWNCGSGLAAGKQGFSDWMIFVGLLFCVLADVLLELEFLWGVVTFGIAHFCFIAGIYRIEGIQIGSILGILGIYGVFLMIFHKGLPKLGKLKIPVLLYAAVLSSMVSMAVSAAVIVPGRSRYFLAAGACAFLISDSLIAVRTIEKKQSLLMGAVLLILYYGAVYMMGMSVYMR</sequence>
<dbReference type="EMBL" id="QSVQ01000016">
    <property type="protein sequence ID" value="RGO48501.1"/>
    <property type="molecule type" value="Genomic_DNA"/>
</dbReference>
<evidence type="ECO:0000313" key="32">
    <source>
        <dbReference type="Proteomes" id="UP000285666"/>
    </source>
</evidence>
<dbReference type="Proteomes" id="UP000260664">
    <property type="component" value="Unassembled WGS sequence"/>
</dbReference>
<dbReference type="EMBL" id="QSRA01000035">
    <property type="protein sequence ID" value="RGK78096.1"/>
    <property type="molecule type" value="Genomic_DNA"/>
</dbReference>
<dbReference type="Proteomes" id="UP000284883">
    <property type="component" value="Unassembled WGS sequence"/>
</dbReference>
<reference evidence="20 21" key="1">
    <citation type="submission" date="2018-08" db="EMBL/GenBank/DDBJ databases">
        <title>A genome reference for cultivated species of the human gut microbiota.</title>
        <authorList>
            <person name="Zou Y."/>
            <person name="Xue W."/>
            <person name="Luo G."/>
        </authorList>
    </citation>
    <scope>NUCLEOTIDE SEQUENCE [LARGE SCALE GENOMIC DNA]</scope>
    <source>
        <strain evidence="13 25">AF12-11</strain>
        <strain evidence="12 26">AF25-11</strain>
        <strain evidence="19 31">AF31-13BH</strain>
        <strain evidence="18 32">AM23-7AC</strain>
        <strain evidence="17 27">AM37-5</strain>
        <strain evidence="16 28">AM40-15AC</strain>
        <strain evidence="15 30">AM42-8</strain>
        <strain evidence="14 29">AM46-16</strain>
        <strain evidence="11 22">OM02-12</strain>
        <strain evidence="10 21">OM03-2</strain>
        <strain evidence="9 24">TF09-3</strain>
        <strain evidence="8 23">TF11-11</strain>
        <strain evidence="7 20">TM09-19AC</strain>
    </source>
</reference>
<evidence type="ECO:0000313" key="8">
    <source>
        <dbReference type="EMBL" id="RGK47347.1"/>
    </source>
</evidence>
<dbReference type="Proteomes" id="UP000284742">
    <property type="component" value="Unassembled WGS sequence"/>
</dbReference>
<keyword evidence="22" id="KW-1185">Reference proteome</keyword>
<dbReference type="RefSeq" id="WP_005335466.1">
    <property type="nucleotide sequence ID" value="NZ_CP102279.1"/>
</dbReference>
<evidence type="ECO:0000313" key="21">
    <source>
        <dbReference type="Proteomes" id="UP000260841"/>
    </source>
</evidence>
<dbReference type="Proteomes" id="UP000261208">
    <property type="component" value="Unassembled WGS sequence"/>
</dbReference>
<dbReference type="Proteomes" id="UP000285652">
    <property type="component" value="Unassembled WGS sequence"/>
</dbReference>
<dbReference type="EMBL" id="QSHK01000006">
    <property type="protein sequence ID" value="RHC06661.1"/>
    <property type="molecule type" value="Genomic_DNA"/>
</dbReference>
<organism evidence="7 20">
    <name type="scientific">Dorea formicigenerans</name>
    <dbReference type="NCBI Taxonomy" id="39486"/>
    <lineage>
        <taxon>Bacteria</taxon>
        <taxon>Bacillati</taxon>
        <taxon>Bacillota</taxon>
        <taxon>Clostridia</taxon>
        <taxon>Lachnospirales</taxon>
        <taxon>Lachnospiraceae</taxon>
        <taxon>Dorea</taxon>
    </lineage>
</organism>
<dbReference type="EMBL" id="QSOI01000004">
    <property type="protein sequence ID" value="RGI85319.1"/>
    <property type="molecule type" value="Genomic_DNA"/>
</dbReference>
<evidence type="ECO:0000313" key="18">
    <source>
        <dbReference type="EMBL" id="RHF78391.1"/>
    </source>
</evidence>
<dbReference type="EMBL" id="QRUK01000010">
    <property type="protein sequence ID" value="RGR59086.1"/>
    <property type="molecule type" value="Genomic_DNA"/>
</dbReference>
<evidence type="ECO:0000313" key="15">
    <source>
        <dbReference type="EMBL" id="RHA67500.1"/>
    </source>
</evidence>
<feature type="transmembrane region" description="Helical" evidence="6">
    <location>
        <begin position="104"/>
        <end position="122"/>
    </location>
</feature>
<dbReference type="EMBL" id="QSEW01000008">
    <property type="protein sequence ID" value="RGZ99591.1"/>
    <property type="molecule type" value="Genomic_DNA"/>
</dbReference>
<dbReference type="Proteomes" id="UP000261055">
    <property type="component" value="Unassembled WGS sequence"/>
</dbReference>
<evidence type="ECO:0000256" key="4">
    <source>
        <dbReference type="ARBA" id="ARBA00022989"/>
    </source>
</evidence>
<feature type="transmembrane region" description="Helical" evidence="6">
    <location>
        <begin position="79"/>
        <end position="98"/>
    </location>
</feature>
<protein>
    <submittedName>
        <fullName evidence="7">Lysoplasmalogenase</fullName>
    </submittedName>
</protein>
<comment type="caution">
    <text evidence="7">The sequence shown here is derived from an EMBL/GenBank/DDBJ whole genome shotgun (WGS) entry which is preliminary data.</text>
</comment>
<evidence type="ECO:0000313" key="17">
    <source>
        <dbReference type="EMBL" id="RHC06661.1"/>
    </source>
</evidence>
<evidence type="ECO:0000313" key="22">
    <source>
        <dbReference type="Proteomes" id="UP000261055"/>
    </source>
</evidence>
<evidence type="ECO:0000313" key="10">
    <source>
        <dbReference type="EMBL" id="RGN93336.1"/>
    </source>
</evidence>
<dbReference type="AlphaFoldDB" id="A0A3E4F7P6"/>
<evidence type="ECO:0000313" key="19">
    <source>
        <dbReference type="EMBL" id="RHN19374.1"/>
    </source>
</evidence>
<dbReference type="EMBL" id="QSAJ01000003">
    <property type="protein sequence ID" value="RGW55479.1"/>
    <property type="molecule type" value="Genomic_DNA"/>
</dbReference>